<dbReference type="EMBL" id="MTJL01000005">
    <property type="protein sequence ID" value="OMI09199.1"/>
    <property type="molecule type" value="Genomic_DNA"/>
</dbReference>
<dbReference type="Gene3D" id="2.130.10.10">
    <property type="entry name" value="YVTN repeat-like/Quinoprotein amine dehydrogenase"/>
    <property type="match status" value="1"/>
</dbReference>
<dbReference type="InterPro" id="IPR015943">
    <property type="entry name" value="WD40/YVTN_repeat-like_dom_sf"/>
</dbReference>
<dbReference type="OrthoDB" id="9790815at2"/>
<dbReference type="GO" id="GO:0017057">
    <property type="term" value="F:6-phosphogluconolactonase activity"/>
    <property type="evidence" value="ECO:0007669"/>
    <property type="project" value="TreeGrafter"/>
</dbReference>
<dbReference type="PANTHER" id="PTHR30344:SF1">
    <property type="entry name" value="6-PHOSPHOGLUCONOLACTONASE"/>
    <property type="match status" value="1"/>
</dbReference>
<dbReference type="SUPFAM" id="SSF51004">
    <property type="entry name" value="C-terminal (heme d1) domain of cytochrome cd1-nitrite reductase"/>
    <property type="match status" value="1"/>
</dbReference>
<evidence type="ECO:0000256" key="1">
    <source>
        <dbReference type="ARBA" id="ARBA00005564"/>
    </source>
</evidence>
<keyword evidence="3" id="KW-1185">Reference proteome</keyword>
<dbReference type="Pfam" id="PF10282">
    <property type="entry name" value="Lactonase"/>
    <property type="match status" value="1"/>
</dbReference>
<comment type="similarity">
    <text evidence="1">Belongs to the cycloisomerase 2 family.</text>
</comment>
<dbReference type="AlphaFoldDB" id="A0A1R1S1I9"/>
<dbReference type="InterPro" id="IPR019405">
    <property type="entry name" value="Lactonase_7-beta_prop"/>
</dbReference>
<reference evidence="2 3" key="1">
    <citation type="submission" date="2017-01" db="EMBL/GenBank/DDBJ databases">
        <title>Bacillus phylogenomics.</title>
        <authorList>
            <person name="Dunlap C."/>
        </authorList>
    </citation>
    <scope>NUCLEOTIDE SEQUENCE [LARGE SCALE GENOMIC DNA]</scope>
    <source>
        <strain evidence="2 3">NRRL B-41282</strain>
    </source>
</reference>
<accession>A0A1R1S1I9</accession>
<gene>
    <name evidence="2" type="ORF">BW143_03940</name>
</gene>
<accession>A0A1R1QX19</accession>
<comment type="caution">
    <text evidence="2">The sequence shown here is derived from an EMBL/GenBank/DDBJ whole genome shotgun (WGS) entry which is preliminary data.</text>
</comment>
<dbReference type="RefSeq" id="WP_076759721.1">
    <property type="nucleotide sequence ID" value="NZ_JARMMK010000003.1"/>
</dbReference>
<sequence>MTKYRGYIGTYTKADSEGIYTFELDTEKKSLSTPKLAAKLGSPTYLNIAKDNKMLYAVAKDGDKGGVAAYQVDGLTGDLTLVNKQTGDGPSPCHVSVDDDNRYVLSANYHSGTIASYPLNESRGLLEPDSEAKHEGTGPHERQEKAHTHYAGFTPDENYVVAVDLGIDKVITYRLQEGKLEEVKSHAVAPGSGPRHIVFHPKEKYAYVMTELSNEVVVLEYHPALGEFRELQVISALPEDFDGASQGGAIHVAKDGRFVYASNRGHDSIAVFSVNEYSGELSLVEHVATAGQWPRDFVLDPTEQFVIASNQETGTLTLFERDQKTGRLSLLQSEVPAPEAVCVKFLNI</sequence>
<dbReference type="FunFam" id="2.130.10.10:FF:000306">
    <property type="entry name" value="3-carboxymuconate cyclase"/>
    <property type="match status" value="1"/>
</dbReference>
<proteinExistence type="inferred from homology"/>
<dbReference type="InterPro" id="IPR050282">
    <property type="entry name" value="Cycloisomerase_2"/>
</dbReference>
<dbReference type="PANTHER" id="PTHR30344">
    <property type="entry name" value="6-PHOSPHOGLUCONOLACTONASE-RELATED"/>
    <property type="match status" value="1"/>
</dbReference>
<protein>
    <submittedName>
        <fullName evidence="2">6-phosphogluconolactonase</fullName>
    </submittedName>
</protein>
<evidence type="ECO:0000313" key="2">
    <source>
        <dbReference type="EMBL" id="OMI09199.1"/>
    </source>
</evidence>
<evidence type="ECO:0000313" key="3">
    <source>
        <dbReference type="Proteomes" id="UP000187367"/>
    </source>
</evidence>
<organism evidence="2 3">
    <name type="scientific">Bacillus swezeyi</name>
    <dbReference type="NCBI Taxonomy" id="1925020"/>
    <lineage>
        <taxon>Bacteria</taxon>
        <taxon>Bacillati</taxon>
        <taxon>Bacillota</taxon>
        <taxon>Bacilli</taxon>
        <taxon>Bacillales</taxon>
        <taxon>Bacillaceae</taxon>
        <taxon>Bacillus</taxon>
    </lineage>
</organism>
<dbReference type="InterPro" id="IPR011048">
    <property type="entry name" value="Haem_d1_sf"/>
</dbReference>
<dbReference type="Proteomes" id="UP000187367">
    <property type="component" value="Unassembled WGS sequence"/>
</dbReference>
<dbReference type="GO" id="GO:0005829">
    <property type="term" value="C:cytosol"/>
    <property type="evidence" value="ECO:0007669"/>
    <property type="project" value="TreeGrafter"/>
</dbReference>
<name>A0A1R1S1I9_9BACI</name>